<dbReference type="EMBL" id="CP002828">
    <property type="protein sequence ID" value="AEI08242.1"/>
    <property type="molecule type" value="Genomic_DNA"/>
</dbReference>
<dbReference type="OrthoDB" id="9789029at2"/>
<keyword evidence="2" id="KW-1185">Reference proteome</keyword>
<evidence type="ECO:0000313" key="1">
    <source>
        <dbReference type="EMBL" id="AEI08242.1"/>
    </source>
</evidence>
<proteinExistence type="predicted"/>
<organism evidence="1 2">
    <name type="scientific">Afipia carboxidovorans (strain ATCC 49405 / DSM 1227 / KCTC 32145 / OM5)</name>
    <name type="common">Oligotropha carboxidovorans</name>
    <dbReference type="NCBI Taxonomy" id="504832"/>
    <lineage>
        <taxon>Bacteria</taxon>
        <taxon>Pseudomonadati</taxon>
        <taxon>Pseudomonadota</taxon>
        <taxon>Alphaproteobacteria</taxon>
        <taxon>Hyphomicrobiales</taxon>
        <taxon>Nitrobacteraceae</taxon>
        <taxon>Afipia</taxon>
    </lineage>
</organism>
<dbReference type="AlphaFoldDB" id="F8C1C7"/>
<dbReference type="HOGENOM" id="CLU_2771834_0_0_5"/>
<evidence type="ECO:0000313" key="2">
    <source>
        <dbReference type="Proteomes" id="UP000007730"/>
    </source>
</evidence>
<geneLocation type="plasmid" evidence="1 2">
    <name>pOC167</name>
</geneLocation>
<sequence>MPTIFSLAAFPIIAIAYSLLARNEEVRMIKLFASQIMFACIGRPPWSILRCPQQTDGGIEALAASGGSL</sequence>
<dbReference type="Proteomes" id="UP000007730">
    <property type="component" value="Plasmid pOC167"/>
</dbReference>
<reference evidence="1 2" key="1">
    <citation type="journal article" date="2011" name="J. Bacteriol.">
        <title>Complete genome sequences of the chemolithoautotrophic Oligotropha carboxidovorans strains OM4 and OM5.</title>
        <authorList>
            <person name="Volland S."/>
            <person name="Rachinger M."/>
            <person name="Strittmatter A."/>
            <person name="Daniel R."/>
            <person name="Gottschalk G."/>
            <person name="Meyer O."/>
        </authorList>
    </citation>
    <scope>NUCLEOTIDE SEQUENCE [LARGE SCALE GENOMIC DNA]</scope>
    <source>
        <strain evidence="2">ATCC 49405 / DSM 1227 / KCTC 32145 / OM5</strain>
        <plasmid evidence="1">pOC167</plasmid>
    </source>
</reference>
<protein>
    <submittedName>
        <fullName evidence="1">Uncharacterized protein</fullName>
    </submittedName>
</protein>
<dbReference type="KEGG" id="ocg:OCA5_pOC16700440"/>
<accession>F8C1C7</accession>
<keyword evidence="1" id="KW-0614">Plasmid</keyword>
<name>F8C1C7_AFIC5</name>
<gene>
    <name evidence="1" type="ordered locus">OCA5_pOC16700440</name>
</gene>